<keyword evidence="1 3" id="KW-0378">Hydrolase</keyword>
<evidence type="ECO:0000313" key="3">
    <source>
        <dbReference type="EMBL" id="MDC7226974.1"/>
    </source>
</evidence>
<dbReference type="InterPro" id="IPR013094">
    <property type="entry name" value="AB_hydrolase_3"/>
</dbReference>
<comment type="caution">
    <text evidence="3">The sequence shown here is derived from an EMBL/GenBank/DDBJ whole genome shotgun (WGS) entry which is preliminary data.</text>
</comment>
<dbReference type="GO" id="GO:0016787">
    <property type="term" value="F:hydrolase activity"/>
    <property type="evidence" value="ECO:0007669"/>
    <property type="project" value="UniProtKB-KW"/>
</dbReference>
<gene>
    <name evidence="3" type="ORF">PQJ61_09445</name>
</gene>
<dbReference type="PANTHER" id="PTHR48081:SF8">
    <property type="entry name" value="ALPHA_BETA HYDROLASE FOLD-3 DOMAIN-CONTAINING PROTEIN-RELATED"/>
    <property type="match status" value="1"/>
</dbReference>
<name>A0AAJ1IF41_9SPIO</name>
<reference evidence="3 4" key="1">
    <citation type="submission" date="2022-12" db="EMBL/GenBank/DDBJ databases">
        <title>Metagenome assembled genome from gulf of manar.</title>
        <authorList>
            <person name="Kohli P."/>
            <person name="Pk S."/>
            <person name="Venkata Ramana C."/>
            <person name="Sasikala C."/>
        </authorList>
    </citation>
    <scope>NUCLEOTIDE SEQUENCE [LARGE SCALE GENOMIC DNA]</scope>
    <source>
        <strain evidence="3">JB008</strain>
    </source>
</reference>
<sequence>MKVTRQMLHKDLRRYYTPASLTEKIMRRKTTTRLMNLLINKVLRGRTVSGLDCREIYVPSSDGECRIRTIIFKPADAPPDLPVMLFLHGGGYITGLPEMYTDLIEGFIRARPCVVVAPDYRKAFTKPFPAGFNDCYDTLLWLRGHGDAIGVNPGKLIIAGTSAGGGLTAAVTLKARDTMDMSVAFQMPLYGMIDDRQPFDPARQIESPAWGTATNLFGWQSYLAGIIKEGAEVPAYASPARNHDYSDFPPTITFVGSLDPFLHETTAYVEELKQAGIPTEFRIYEGCFHGFDQIAPNTSVGKDALDFMYSSYCKYYDRYM</sequence>
<dbReference type="InterPro" id="IPR029058">
    <property type="entry name" value="AB_hydrolase_fold"/>
</dbReference>
<evidence type="ECO:0000313" key="4">
    <source>
        <dbReference type="Proteomes" id="UP001221217"/>
    </source>
</evidence>
<dbReference type="SUPFAM" id="SSF53474">
    <property type="entry name" value="alpha/beta-Hydrolases"/>
    <property type="match status" value="1"/>
</dbReference>
<dbReference type="InterPro" id="IPR050300">
    <property type="entry name" value="GDXG_lipolytic_enzyme"/>
</dbReference>
<proteinExistence type="predicted"/>
<dbReference type="Gene3D" id="3.40.50.1820">
    <property type="entry name" value="alpha/beta hydrolase"/>
    <property type="match status" value="1"/>
</dbReference>
<evidence type="ECO:0000256" key="1">
    <source>
        <dbReference type="ARBA" id="ARBA00022801"/>
    </source>
</evidence>
<dbReference type="Pfam" id="PF07859">
    <property type="entry name" value="Abhydrolase_3"/>
    <property type="match status" value="1"/>
</dbReference>
<accession>A0AAJ1IF41</accession>
<dbReference type="Proteomes" id="UP001221217">
    <property type="component" value="Unassembled WGS sequence"/>
</dbReference>
<evidence type="ECO:0000259" key="2">
    <source>
        <dbReference type="Pfam" id="PF07859"/>
    </source>
</evidence>
<dbReference type="AlphaFoldDB" id="A0AAJ1IF41"/>
<dbReference type="PANTHER" id="PTHR48081">
    <property type="entry name" value="AB HYDROLASE SUPERFAMILY PROTEIN C4A8.06C"/>
    <property type="match status" value="1"/>
</dbReference>
<feature type="domain" description="Alpha/beta hydrolase fold-3" evidence="2">
    <location>
        <begin position="84"/>
        <end position="291"/>
    </location>
</feature>
<dbReference type="EMBL" id="JAQQAL010000021">
    <property type="protein sequence ID" value="MDC7226974.1"/>
    <property type="molecule type" value="Genomic_DNA"/>
</dbReference>
<protein>
    <submittedName>
        <fullName evidence="3">Alpha/beta hydrolase</fullName>
    </submittedName>
</protein>
<organism evidence="3 4">
    <name type="scientific">Candidatus Thalassospirochaeta sargassi</name>
    <dbReference type="NCBI Taxonomy" id="3119039"/>
    <lineage>
        <taxon>Bacteria</taxon>
        <taxon>Pseudomonadati</taxon>
        <taxon>Spirochaetota</taxon>
        <taxon>Spirochaetia</taxon>
        <taxon>Spirochaetales</taxon>
        <taxon>Spirochaetaceae</taxon>
        <taxon>Candidatus Thalassospirochaeta</taxon>
    </lineage>
</organism>